<sequence>LLATLRLRRQGWEPPNLSLLFDFTLGYHQGQRMEPR</sequence>
<proteinExistence type="predicted"/>
<dbReference type="AlphaFoldDB" id="A0A2J8UI22"/>
<accession>A0A2J8UI22</accession>
<gene>
    <name evidence="1" type="ORF">CR201_G0027850</name>
</gene>
<evidence type="ECO:0000313" key="1">
    <source>
        <dbReference type="EMBL" id="PNJ44918.1"/>
    </source>
</evidence>
<protein>
    <submittedName>
        <fullName evidence="1">PYM1 isoform 4</fullName>
    </submittedName>
</protein>
<feature type="non-terminal residue" evidence="1">
    <location>
        <position position="1"/>
    </location>
</feature>
<reference evidence="1" key="1">
    <citation type="submission" date="2017-12" db="EMBL/GenBank/DDBJ databases">
        <title>High-resolution comparative analysis of great ape genomes.</title>
        <authorList>
            <person name="Pollen A."/>
            <person name="Hastie A."/>
            <person name="Hormozdiari F."/>
            <person name="Dougherty M."/>
            <person name="Liu R."/>
            <person name="Chaisson M."/>
            <person name="Hoppe E."/>
            <person name="Hill C."/>
            <person name="Pang A."/>
            <person name="Hillier L."/>
            <person name="Baker C."/>
            <person name="Armstrong J."/>
            <person name="Shendure J."/>
            <person name="Paten B."/>
            <person name="Wilson R."/>
            <person name="Chao H."/>
            <person name="Schneider V."/>
            <person name="Ventura M."/>
            <person name="Kronenberg Z."/>
            <person name="Murali S."/>
            <person name="Gordon D."/>
            <person name="Cantsilieris S."/>
            <person name="Munson K."/>
            <person name="Nelson B."/>
            <person name="Raja A."/>
            <person name="Underwood J."/>
            <person name="Diekhans M."/>
            <person name="Fiddes I."/>
            <person name="Haussler D."/>
            <person name="Eichler E."/>
        </authorList>
    </citation>
    <scope>NUCLEOTIDE SEQUENCE [LARGE SCALE GENOMIC DNA]</scope>
    <source>
        <strain evidence="1">Susie</strain>
    </source>
</reference>
<organism evidence="1">
    <name type="scientific">Pongo abelii</name>
    <name type="common">Sumatran orangutan</name>
    <name type="synonym">Pongo pygmaeus abelii</name>
    <dbReference type="NCBI Taxonomy" id="9601"/>
    <lineage>
        <taxon>Eukaryota</taxon>
        <taxon>Metazoa</taxon>
        <taxon>Chordata</taxon>
        <taxon>Craniata</taxon>
        <taxon>Vertebrata</taxon>
        <taxon>Euteleostomi</taxon>
        <taxon>Mammalia</taxon>
        <taxon>Eutheria</taxon>
        <taxon>Euarchontoglires</taxon>
        <taxon>Primates</taxon>
        <taxon>Haplorrhini</taxon>
        <taxon>Catarrhini</taxon>
        <taxon>Hominidae</taxon>
        <taxon>Pongo</taxon>
    </lineage>
</organism>
<comment type="caution">
    <text evidence="1">The sequence shown here is derived from an EMBL/GenBank/DDBJ whole genome shotgun (WGS) entry which is preliminary data.</text>
</comment>
<name>A0A2J8UI22_PONAB</name>
<dbReference type="EMBL" id="NDHI03003457">
    <property type="protein sequence ID" value="PNJ44918.1"/>
    <property type="molecule type" value="Genomic_DNA"/>
</dbReference>